<keyword evidence="5" id="KW-0904">Protein phosphatase</keyword>
<dbReference type="STRING" id="1661398.A0A482VD35"/>
<dbReference type="PROSITE" id="PS00383">
    <property type="entry name" value="TYR_PHOSPHATASE_1"/>
    <property type="match status" value="1"/>
</dbReference>
<keyword evidence="6" id="KW-0131">Cell cycle</keyword>
<accession>A0A482VD35</accession>
<dbReference type="FunFam" id="3.90.190.10:FF:000006">
    <property type="entry name" value="Dual specificity protein phosphatase CDC14B"/>
    <property type="match status" value="1"/>
</dbReference>
<feature type="non-terminal residue" evidence="9">
    <location>
        <position position="1"/>
    </location>
</feature>
<evidence type="ECO:0000256" key="5">
    <source>
        <dbReference type="ARBA" id="ARBA00022912"/>
    </source>
</evidence>
<dbReference type="InterPro" id="IPR016130">
    <property type="entry name" value="Tyr_Pase_AS"/>
</dbReference>
<dbReference type="CDD" id="cd14499">
    <property type="entry name" value="CDC14_C"/>
    <property type="match status" value="1"/>
</dbReference>
<dbReference type="InterPro" id="IPR000340">
    <property type="entry name" value="Dual-sp_phosphatase_cat-dom"/>
</dbReference>
<dbReference type="OrthoDB" id="266663at2759"/>
<name>A0A482VD35_ASBVE</name>
<gene>
    <name evidence="9" type="ORF">BDFB_013096</name>
</gene>
<dbReference type="InterPro" id="IPR000387">
    <property type="entry name" value="Tyr_Pase_dom"/>
</dbReference>
<dbReference type="InterPro" id="IPR029021">
    <property type="entry name" value="Prot-tyrosine_phosphatase-like"/>
</dbReference>
<comment type="caution">
    <text evidence="9">The sequence shown here is derived from an EMBL/GenBank/DDBJ whole genome shotgun (WGS) entry which is preliminary data.</text>
</comment>
<organism evidence="9 10">
    <name type="scientific">Asbolus verrucosus</name>
    <name type="common">Desert ironclad beetle</name>
    <dbReference type="NCBI Taxonomy" id="1661398"/>
    <lineage>
        <taxon>Eukaryota</taxon>
        <taxon>Metazoa</taxon>
        <taxon>Ecdysozoa</taxon>
        <taxon>Arthropoda</taxon>
        <taxon>Hexapoda</taxon>
        <taxon>Insecta</taxon>
        <taxon>Pterygota</taxon>
        <taxon>Neoptera</taxon>
        <taxon>Endopterygota</taxon>
        <taxon>Coleoptera</taxon>
        <taxon>Polyphaga</taxon>
        <taxon>Cucujiformia</taxon>
        <taxon>Tenebrionidae</taxon>
        <taxon>Pimeliinae</taxon>
        <taxon>Asbolus</taxon>
    </lineage>
</organism>
<dbReference type="Proteomes" id="UP000292052">
    <property type="component" value="Unassembled WGS sequence"/>
</dbReference>
<dbReference type="AlphaFoldDB" id="A0A482VD35"/>
<proteinExistence type="inferred from homology"/>
<dbReference type="InterPro" id="IPR029260">
    <property type="entry name" value="DSPn"/>
</dbReference>
<dbReference type="EC" id="3.1.3.48" evidence="2"/>
<evidence type="ECO:0000313" key="9">
    <source>
        <dbReference type="EMBL" id="RZB41671.1"/>
    </source>
</evidence>
<feature type="domain" description="Tyrosine specific protein phosphatases" evidence="8">
    <location>
        <begin position="157"/>
        <end position="219"/>
    </location>
</feature>
<dbReference type="PROSITE" id="PS50054">
    <property type="entry name" value="TYR_PHOSPHATASE_DUAL"/>
    <property type="match status" value="1"/>
</dbReference>
<dbReference type="InterPro" id="IPR020422">
    <property type="entry name" value="TYR_PHOSPHATASE_DUAL_dom"/>
</dbReference>
<evidence type="ECO:0000256" key="4">
    <source>
        <dbReference type="ARBA" id="ARBA00022801"/>
    </source>
</evidence>
<dbReference type="PROSITE" id="PS50056">
    <property type="entry name" value="TYR_PHOSPHATASE_2"/>
    <property type="match status" value="1"/>
</dbReference>
<evidence type="ECO:0000259" key="7">
    <source>
        <dbReference type="PROSITE" id="PS50054"/>
    </source>
</evidence>
<evidence type="ECO:0000259" key="8">
    <source>
        <dbReference type="PROSITE" id="PS50056"/>
    </source>
</evidence>
<sequence length="222" mass="25699">VIKLDYDPEQAYEVLTRGSKKDYIEFRDASIGDPYTLSLLDCLKAVKKAMDYGFFDFSNFDFFEYEHYERVENGDLNWIVPEKFIAFCGPHHKSAIDRGYPIHSPETYFAYFRRHNITTVIRLNKKAYDSNRFVQAGFDHKDLFFIDGGIPNDRILNKFISVCENAKGAIAVHCKAGLGRTGTLIACYIMKHYKFTAQEAIAWIRICRPGSIIAHQQTWLLQ</sequence>
<feature type="domain" description="Tyrosine-protein phosphatase" evidence="7">
    <location>
        <begin position="74"/>
        <end position="222"/>
    </location>
</feature>
<dbReference type="InterPro" id="IPR050561">
    <property type="entry name" value="PTP"/>
</dbReference>
<protein>
    <recommendedName>
        <fullName evidence="2">protein-tyrosine-phosphatase</fullName>
        <ecNumber evidence="2">3.1.3.48</ecNumber>
    </recommendedName>
</protein>
<keyword evidence="3" id="KW-0132">Cell division</keyword>
<dbReference type="EMBL" id="QDEB01112288">
    <property type="protein sequence ID" value="RZB41671.1"/>
    <property type="molecule type" value="Genomic_DNA"/>
</dbReference>
<dbReference type="SMART" id="SM00195">
    <property type="entry name" value="DSPc"/>
    <property type="match status" value="1"/>
</dbReference>
<evidence type="ECO:0000256" key="3">
    <source>
        <dbReference type="ARBA" id="ARBA00022618"/>
    </source>
</evidence>
<dbReference type="Pfam" id="PF14671">
    <property type="entry name" value="DSPn"/>
    <property type="match status" value="1"/>
</dbReference>
<keyword evidence="4" id="KW-0378">Hydrolase</keyword>
<dbReference type="PANTHER" id="PTHR23339">
    <property type="entry name" value="TYROSINE SPECIFIC PROTEIN PHOSPHATASE AND DUAL SPECIFICITY PROTEIN PHOSPHATASE"/>
    <property type="match status" value="1"/>
</dbReference>
<dbReference type="SUPFAM" id="SSF52799">
    <property type="entry name" value="(Phosphotyrosine protein) phosphatases II"/>
    <property type="match status" value="2"/>
</dbReference>
<dbReference type="Pfam" id="PF00782">
    <property type="entry name" value="DSPc"/>
    <property type="match status" value="1"/>
</dbReference>
<dbReference type="InterPro" id="IPR044506">
    <property type="entry name" value="CDC14_C"/>
</dbReference>
<evidence type="ECO:0000313" key="10">
    <source>
        <dbReference type="Proteomes" id="UP000292052"/>
    </source>
</evidence>
<dbReference type="GO" id="GO:0004725">
    <property type="term" value="F:protein tyrosine phosphatase activity"/>
    <property type="evidence" value="ECO:0007669"/>
    <property type="project" value="UniProtKB-EC"/>
</dbReference>
<reference evidence="9 10" key="1">
    <citation type="submission" date="2017-03" db="EMBL/GenBank/DDBJ databases">
        <title>Genome of the blue death feigning beetle - Asbolus verrucosus.</title>
        <authorList>
            <person name="Rider S.D."/>
        </authorList>
    </citation>
    <scope>NUCLEOTIDE SEQUENCE [LARGE SCALE GENOMIC DNA]</scope>
    <source>
        <strain evidence="9">Butters</strain>
        <tissue evidence="9">Head and leg muscle</tissue>
    </source>
</reference>
<evidence type="ECO:0000256" key="2">
    <source>
        <dbReference type="ARBA" id="ARBA00013064"/>
    </source>
</evidence>
<evidence type="ECO:0000256" key="1">
    <source>
        <dbReference type="ARBA" id="ARBA00007315"/>
    </source>
</evidence>
<comment type="similarity">
    <text evidence="1">Belongs to the protein-tyrosine phosphatase family. Non-receptor class CDC14 subfamily.</text>
</comment>
<dbReference type="Gene3D" id="3.90.190.10">
    <property type="entry name" value="Protein tyrosine phosphatase superfamily"/>
    <property type="match status" value="2"/>
</dbReference>
<evidence type="ECO:0000256" key="6">
    <source>
        <dbReference type="ARBA" id="ARBA00023306"/>
    </source>
</evidence>
<dbReference type="GO" id="GO:0051301">
    <property type="term" value="P:cell division"/>
    <property type="evidence" value="ECO:0007669"/>
    <property type="project" value="UniProtKB-KW"/>
</dbReference>
<keyword evidence="10" id="KW-1185">Reference proteome</keyword>